<name>A0AC35GHH0_9BILA</name>
<proteinExistence type="predicted"/>
<reference evidence="2" key="1">
    <citation type="submission" date="2022-11" db="UniProtKB">
        <authorList>
            <consortium name="WormBaseParasite"/>
        </authorList>
    </citation>
    <scope>IDENTIFICATION</scope>
</reference>
<evidence type="ECO:0000313" key="2">
    <source>
        <dbReference type="WBParaSite" id="PS1159_v2.g5175.t1"/>
    </source>
</evidence>
<accession>A0AC35GHH0</accession>
<organism evidence="1 2">
    <name type="scientific">Panagrolaimus sp. PS1159</name>
    <dbReference type="NCBI Taxonomy" id="55785"/>
    <lineage>
        <taxon>Eukaryota</taxon>
        <taxon>Metazoa</taxon>
        <taxon>Ecdysozoa</taxon>
        <taxon>Nematoda</taxon>
        <taxon>Chromadorea</taxon>
        <taxon>Rhabditida</taxon>
        <taxon>Tylenchina</taxon>
        <taxon>Panagrolaimomorpha</taxon>
        <taxon>Panagrolaimoidea</taxon>
        <taxon>Panagrolaimidae</taxon>
        <taxon>Panagrolaimus</taxon>
    </lineage>
</organism>
<protein>
    <submittedName>
        <fullName evidence="2">Uncharacterized protein</fullName>
    </submittedName>
</protein>
<dbReference type="WBParaSite" id="PS1159_v2.g5175.t1">
    <property type="protein sequence ID" value="PS1159_v2.g5175.t1"/>
    <property type="gene ID" value="PS1159_v2.g5175"/>
</dbReference>
<dbReference type="Proteomes" id="UP000887580">
    <property type="component" value="Unplaced"/>
</dbReference>
<evidence type="ECO:0000313" key="1">
    <source>
        <dbReference type="Proteomes" id="UP000887580"/>
    </source>
</evidence>
<sequence>MSDFEKIVDSIVSNPQKNFTQFLYDSNEDDLILLLNRLILIPEHGHNVVVQCLLCWQDLMDFKFGLEPVVSELTQTDREDAASACLKLINRLLKLAPSASSRIRIRHELDG</sequence>